<dbReference type="Gene3D" id="3.40.50.2300">
    <property type="match status" value="1"/>
</dbReference>
<dbReference type="OrthoDB" id="9793549at2"/>
<dbReference type="PANTHER" id="PTHR44520:SF2">
    <property type="entry name" value="RESPONSE REGULATOR RCP1"/>
    <property type="match status" value="1"/>
</dbReference>
<dbReference type="PANTHER" id="PTHR44520">
    <property type="entry name" value="RESPONSE REGULATOR RCP1-RELATED"/>
    <property type="match status" value="1"/>
</dbReference>
<reference evidence="3 4" key="1">
    <citation type="submission" date="2019-05" db="EMBL/GenBank/DDBJ databases">
        <title>Marinobacter panjinensis sp. nov., a moderately halophilic bacterium isolated from sea tidal flat environment.</title>
        <authorList>
            <person name="Yang W."/>
            <person name="An M."/>
            <person name="He W."/>
            <person name="Luo X."/>
            <person name="Zhu L."/>
            <person name="Chen G."/>
            <person name="Zhang Y."/>
            <person name="Wang Y."/>
        </authorList>
    </citation>
    <scope>NUCLEOTIDE SEQUENCE [LARGE SCALE GENOMIC DNA]</scope>
    <source>
        <strain evidence="3 4">PJ-16</strain>
    </source>
</reference>
<keyword evidence="4" id="KW-1185">Reference proteome</keyword>
<evidence type="ECO:0000313" key="3">
    <source>
        <dbReference type="EMBL" id="TKV69083.1"/>
    </source>
</evidence>
<organism evidence="3 4">
    <name type="scientific">Marinobacter panjinensis</name>
    <dbReference type="NCBI Taxonomy" id="2576384"/>
    <lineage>
        <taxon>Bacteria</taxon>
        <taxon>Pseudomonadati</taxon>
        <taxon>Pseudomonadota</taxon>
        <taxon>Gammaproteobacteria</taxon>
        <taxon>Pseudomonadales</taxon>
        <taxon>Marinobacteraceae</taxon>
        <taxon>Marinobacter</taxon>
    </lineage>
</organism>
<sequence length="158" mass="17829">MTDRKTKLMILIAEDDADDRLMMKEAFAERCQDCRICFAHDGVQLMRLLNGEEQLPDNPDGPSVCPDLILLDLNMPLKDGREALQEIKSNSSLRTIPTIVMTTSGNEDDIRYCYDTGANSYIVKPSSYSGLLDVVSSLTSYWTTTATLPIRPKRYDRD</sequence>
<dbReference type="SUPFAM" id="SSF52172">
    <property type="entry name" value="CheY-like"/>
    <property type="match status" value="1"/>
</dbReference>
<dbReference type="EMBL" id="SZYH01000001">
    <property type="protein sequence ID" value="TKV69083.1"/>
    <property type="molecule type" value="Genomic_DNA"/>
</dbReference>
<dbReference type="CDD" id="cd17557">
    <property type="entry name" value="REC_Rcp-like"/>
    <property type="match status" value="1"/>
</dbReference>
<evidence type="ECO:0000256" key="1">
    <source>
        <dbReference type="PROSITE-ProRule" id="PRU00169"/>
    </source>
</evidence>
<gene>
    <name evidence="3" type="ORF">FDP08_13780</name>
</gene>
<comment type="caution">
    <text evidence="3">The sequence shown here is derived from an EMBL/GenBank/DDBJ whole genome shotgun (WGS) entry which is preliminary data.</text>
</comment>
<evidence type="ECO:0000259" key="2">
    <source>
        <dbReference type="PROSITE" id="PS50110"/>
    </source>
</evidence>
<proteinExistence type="predicted"/>
<dbReference type="InterPro" id="IPR001789">
    <property type="entry name" value="Sig_transdc_resp-reg_receiver"/>
</dbReference>
<keyword evidence="1" id="KW-0597">Phosphoprotein</keyword>
<dbReference type="PROSITE" id="PS50110">
    <property type="entry name" value="RESPONSE_REGULATORY"/>
    <property type="match status" value="1"/>
</dbReference>
<accession>A0A4U6R660</accession>
<dbReference type="AlphaFoldDB" id="A0A4U6R660"/>
<dbReference type="Proteomes" id="UP000308488">
    <property type="component" value="Unassembled WGS sequence"/>
</dbReference>
<dbReference type="SMART" id="SM00448">
    <property type="entry name" value="REC"/>
    <property type="match status" value="1"/>
</dbReference>
<protein>
    <submittedName>
        <fullName evidence="3">Response regulator</fullName>
    </submittedName>
</protein>
<feature type="domain" description="Response regulatory" evidence="2">
    <location>
        <begin position="9"/>
        <end position="139"/>
    </location>
</feature>
<dbReference type="Pfam" id="PF00072">
    <property type="entry name" value="Response_reg"/>
    <property type="match status" value="1"/>
</dbReference>
<evidence type="ECO:0000313" key="4">
    <source>
        <dbReference type="Proteomes" id="UP000308488"/>
    </source>
</evidence>
<name>A0A4U6R660_9GAMM</name>
<dbReference type="RefSeq" id="WP_137436700.1">
    <property type="nucleotide sequence ID" value="NZ_SZYH01000001.1"/>
</dbReference>
<dbReference type="InterPro" id="IPR011006">
    <property type="entry name" value="CheY-like_superfamily"/>
</dbReference>
<dbReference type="GO" id="GO:0000160">
    <property type="term" value="P:phosphorelay signal transduction system"/>
    <property type="evidence" value="ECO:0007669"/>
    <property type="project" value="InterPro"/>
</dbReference>
<feature type="modified residue" description="4-aspartylphosphate" evidence="1">
    <location>
        <position position="72"/>
    </location>
</feature>
<dbReference type="InterPro" id="IPR052893">
    <property type="entry name" value="TCS_response_regulator"/>
</dbReference>